<dbReference type="Pfam" id="PF14302">
    <property type="entry name" value="DUF4377"/>
    <property type="match status" value="1"/>
</dbReference>
<evidence type="ECO:0000313" key="3">
    <source>
        <dbReference type="Proteomes" id="UP000239800"/>
    </source>
</evidence>
<dbReference type="AlphaFoldDB" id="A0A2S7KMJ8"/>
<gene>
    <name evidence="2" type="ORF">BST85_02255</name>
</gene>
<name>A0A2S7KMJ8_9FLAO</name>
<sequence>MKKLVLLFGLIIFASCSSDDGDFIQEEIQLFVQHYKTTAAFSLNNVLLVQEQENIGSDLYLSTYDIQGFNFRPGYTSLLTVTKTTIRNPETDYATVDYRLISVDEQKEVLPGTTFSVPLARYANFGGYSTWLTGTEEFGYYISFEIPIDCYLNCGELNAVIPNQEEATGVFVHGPEGSYILTEIY</sequence>
<reference evidence="2 3" key="1">
    <citation type="submission" date="2016-11" db="EMBL/GenBank/DDBJ databases">
        <title>Trade-off between light-utilization and light-protection in marine flavobacteria.</title>
        <authorList>
            <person name="Kumagai Y."/>
        </authorList>
    </citation>
    <scope>NUCLEOTIDE SEQUENCE [LARGE SCALE GENOMIC DNA]</scope>
    <source>
        <strain evidence="2 3">NBRC 107741</strain>
    </source>
</reference>
<keyword evidence="3" id="KW-1185">Reference proteome</keyword>
<dbReference type="RefSeq" id="WP_104811778.1">
    <property type="nucleotide sequence ID" value="NZ_MQUB01000001.1"/>
</dbReference>
<feature type="domain" description="DUF4377" evidence="1">
    <location>
        <begin position="44"/>
        <end position="103"/>
    </location>
</feature>
<dbReference type="EMBL" id="MQUB01000001">
    <property type="protein sequence ID" value="PQB03856.1"/>
    <property type="molecule type" value="Genomic_DNA"/>
</dbReference>
<evidence type="ECO:0000313" key="2">
    <source>
        <dbReference type="EMBL" id="PQB03856.1"/>
    </source>
</evidence>
<evidence type="ECO:0000259" key="1">
    <source>
        <dbReference type="Pfam" id="PF14302"/>
    </source>
</evidence>
<dbReference type="OrthoDB" id="880459at2"/>
<dbReference type="InterPro" id="IPR025485">
    <property type="entry name" value="DUF4377"/>
</dbReference>
<dbReference type="PROSITE" id="PS51257">
    <property type="entry name" value="PROKAR_LIPOPROTEIN"/>
    <property type="match status" value="1"/>
</dbReference>
<proteinExistence type="predicted"/>
<organism evidence="2 3">
    <name type="scientific">Aureitalea marina</name>
    <dbReference type="NCBI Taxonomy" id="930804"/>
    <lineage>
        <taxon>Bacteria</taxon>
        <taxon>Pseudomonadati</taxon>
        <taxon>Bacteroidota</taxon>
        <taxon>Flavobacteriia</taxon>
        <taxon>Flavobacteriales</taxon>
        <taxon>Flavobacteriaceae</taxon>
        <taxon>Aureitalea</taxon>
    </lineage>
</organism>
<accession>A0A2S7KMJ8</accession>
<comment type="caution">
    <text evidence="2">The sequence shown here is derived from an EMBL/GenBank/DDBJ whole genome shotgun (WGS) entry which is preliminary data.</text>
</comment>
<protein>
    <recommendedName>
        <fullName evidence="1">DUF4377 domain-containing protein</fullName>
    </recommendedName>
</protein>
<dbReference type="Proteomes" id="UP000239800">
    <property type="component" value="Unassembled WGS sequence"/>
</dbReference>